<reference evidence="1" key="1">
    <citation type="journal article" date="2019" name="Sci. Rep.">
        <title>Draft genome of Tanacetum cinerariifolium, the natural source of mosquito coil.</title>
        <authorList>
            <person name="Yamashiro T."/>
            <person name="Shiraishi A."/>
            <person name="Satake H."/>
            <person name="Nakayama K."/>
        </authorList>
    </citation>
    <scope>NUCLEOTIDE SEQUENCE</scope>
</reference>
<dbReference type="EMBL" id="BKCJ010077524">
    <property type="protein sequence ID" value="GEW86263.1"/>
    <property type="molecule type" value="Genomic_DNA"/>
</dbReference>
<comment type="caution">
    <text evidence="1">The sequence shown here is derived from an EMBL/GenBank/DDBJ whole genome shotgun (WGS) entry which is preliminary data.</text>
</comment>
<name>A0A699H5W3_TANCI</name>
<proteinExistence type="predicted"/>
<dbReference type="AlphaFoldDB" id="A0A699H5W3"/>
<protein>
    <recommendedName>
        <fullName evidence="2">NAC domain-containing protein</fullName>
    </recommendedName>
</protein>
<sequence length="304" mass="34554">MQSRIDSLMMNLGTSIPVPLVNSIVNKESNDDIELTLAYTPPPPFLATMKPLNTLLMGDEVISNNHARENNEFIKSSVDDLVPIPRESEMTFVCGDLEYDMPINTPLPTTDVREENFDINSPLGEQVVNFLMENVDVADLPRHMVKQLFGLLVKNQSSTNRMSDEPLRDDLKPRSYDVTFSNTLFDFNDDFTLCNDNLLFYEEFEDISSLDPPKLAPLDYEPLGNHYSVSRSLDDSIPTEIDDGYYDSEGDIIFSEHLLIEEIFFDPTHAVLPKKSTLLVTPPPTSKQLSLREVERFDLFFSLT</sequence>
<evidence type="ECO:0008006" key="2">
    <source>
        <dbReference type="Google" id="ProtNLM"/>
    </source>
</evidence>
<evidence type="ECO:0000313" key="1">
    <source>
        <dbReference type="EMBL" id="GEW86263.1"/>
    </source>
</evidence>
<organism evidence="1">
    <name type="scientific">Tanacetum cinerariifolium</name>
    <name type="common">Dalmatian daisy</name>
    <name type="synonym">Chrysanthemum cinerariifolium</name>
    <dbReference type="NCBI Taxonomy" id="118510"/>
    <lineage>
        <taxon>Eukaryota</taxon>
        <taxon>Viridiplantae</taxon>
        <taxon>Streptophyta</taxon>
        <taxon>Embryophyta</taxon>
        <taxon>Tracheophyta</taxon>
        <taxon>Spermatophyta</taxon>
        <taxon>Magnoliopsida</taxon>
        <taxon>eudicotyledons</taxon>
        <taxon>Gunneridae</taxon>
        <taxon>Pentapetalae</taxon>
        <taxon>asterids</taxon>
        <taxon>campanulids</taxon>
        <taxon>Asterales</taxon>
        <taxon>Asteraceae</taxon>
        <taxon>Asteroideae</taxon>
        <taxon>Anthemideae</taxon>
        <taxon>Anthemidinae</taxon>
        <taxon>Tanacetum</taxon>
    </lineage>
</organism>
<accession>A0A699H5W3</accession>
<gene>
    <name evidence="1" type="ORF">Tci_258239</name>
</gene>